<feature type="transmembrane region" description="Helical" evidence="1">
    <location>
        <begin position="48"/>
        <end position="69"/>
    </location>
</feature>
<feature type="transmembrane region" description="Helical" evidence="1">
    <location>
        <begin position="330"/>
        <end position="353"/>
    </location>
</feature>
<feature type="transmembrane region" description="Helical" evidence="1">
    <location>
        <begin position="237"/>
        <end position="260"/>
    </location>
</feature>
<feature type="transmembrane region" description="Helical" evidence="1">
    <location>
        <begin position="105"/>
        <end position="124"/>
    </location>
</feature>
<protein>
    <submittedName>
        <fullName evidence="2">YfhO family protein</fullName>
    </submittedName>
</protein>
<dbReference type="Pfam" id="PF09586">
    <property type="entry name" value="YfhO"/>
    <property type="match status" value="1"/>
</dbReference>
<accession>A0ABW4C2F2</accession>
<dbReference type="Proteomes" id="UP001597188">
    <property type="component" value="Unassembled WGS sequence"/>
</dbReference>
<feature type="transmembrane region" description="Helical" evidence="1">
    <location>
        <begin position="81"/>
        <end position="99"/>
    </location>
</feature>
<reference evidence="3" key="1">
    <citation type="journal article" date="2019" name="Int. J. Syst. Evol. Microbiol.">
        <title>The Global Catalogue of Microorganisms (GCM) 10K type strain sequencing project: providing services to taxonomists for standard genome sequencing and annotation.</title>
        <authorList>
            <consortium name="The Broad Institute Genomics Platform"/>
            <consortium name="The Broad Institute Genome Sequencing Center for Infectious Disease"/>
            <person name="Wu L."/>
            <person name="Ma J."/>
        </authorList>
    </citation>
    <scope>NUCLEOTIDE SEQUENCE [LARGE SCALE GENOMIC DNA]</scope>
    <source>
        <strain evidence="3">CCM 8931</strain>
    </source>
</reference>
<evidence type="ECO:0000313" key="3">
    <source>
        <dbReference type="Proteomes" id="UP001597188"/>
    </source>
</evidence>
<comment type="caution">
    <text evidence="2">The sequence shown here is derived from an EMBL/GenBank/DDBJ whole genome shotgun (WGS) entry which is preliminary data.</text>
</comment>
<feature type="transmembrane region" description="Helical" evidence="1">
    <location>
        <begin position="136"/>
        <end position="163"/>
    </location>
</feature>
<organism evidence="2 3">
    <name type="scientific">Lactiplantibacillus songbeiensis</name>
    <dbReference type="NCBI Taxonomy" id="2559920"/>
    <lineage>
        <taxon>Bacteria</taxon>
        <taxon>Bacillati</taxon>
        <taxon>Bacillota</taxon>
        <taxon>Bacilli</taxon>
        <taxon>Lactobacillales</taxon>
        <taxon>Lactobacillaceae</taxon>
        <taxon>Lactiplantibacillus</taxon>
    </lineage>
</organism>
<evidence type="ECO:0000256" key="1">
    <source>
        <dbReference type="SAM" id="Phobius"/>
    </source>
</evidence>
<keyword evidence="1" id="KW-1133">Transmembrane helix</keyword>
<sequence>MQHIKTTWHGPLIAGSLALLVISTVLWHQQITPFGNHNLLISDMGTQYLSFFTAYRYALLHQNFQLYSFSQSLGGSVVPTLAYYLMSPFNLIILLFPAANLPTGITVLLMVKVTAIAITMTIYLQRHYHSQRWSAAIFGVAFSLCGFVALNYFNLMWLDALIWLPLVLDGLDYLLATGRSARFFWWLWLSIITDFYLGYMTCLFVVYYFIYMWFETKTPGQAFSADFKQRRTLVGKAILTGALSIVTTLFLLIPTAFGMLQTAKSANSMTNFLPVPQYGFDILSQLGVGANTYADRLVHAPTLFSTTAVVLLTLAYFVHPDISRTHKWHAGSLVIALLLSMGIRLLDTVWHMFQQPEGFPFRDAFFFSFVLISLAFATWQARPQKIARKWQWGLPTLLAGLLVIGWLANRAAKTPVSRNALLLSFGYVLLTSLVLFATQRTIRTVLLTGLMMSELGANSLLSMRTTQFGNQTIYQKAYKTEDKQMSAVNDPDGQLYRVDNSNTLINKAYQEKYNNYNDPLLFNFHGINYYSSTLNQTTWQTLKSLGLFGKNARRISSQGLTPVSSMLLGIKNDIMLQRDGQAQTTPNLSYLGMGFAVNHGFSKIQLLKTHALANQENSLQSLRPSSTPYFVTATIASDQVTIDRQALMYHNLHTTTIKVKATGPLYYDDISGTTKYTTFRVNGQLIAPNVDANEHQMLLDLGNFNKGQTVKLTFKTKHQSLTPKVVLASLNLTQFQQVSQQLKTSAWVPTYRATGFNTTVTGTMHNPNKQNWLYTAIPYDPAWTATVNGQPTTTKKALNGLTLVHIGNGKQTISLHYQVSGLKLGATLSLLSLITYLAYGWYCQKQHLV</sequence>
<name>A0ABW4C2F2_9LACO</name>
<gene>
    <name evidence="2" type="ORF">ACFQ5L_07755</name>
</gene>
<dbReference type="RefSeq" id="WP_223876773.1">
    <property type="nucleotide sequence ID" value="NZ_BJDL01000009.1"/>
</dbReference>
<feature type="transmembrane region" description="Helical" evidence="1">
    <location>
        <begin position="420"/>
        <end position="438"/>
    </location>
</feature>
<keyword evidence="3" id="KW-1185">Reference proteome</keyword>
<dbReference type="PANTHER" id="PTHR38454">
    <property type="entry name" value="INTEGRAL MEMBRANE PROTEIN-RELATED"/>
    <property type="match status" value="1"/>
</dbReference>
<dbReference type="EMBL" id="JBHTOJ010000017">
    <property type="protein sequence ID" value="MFD1420847.1"/>
    <property type="molecule type" value="Genomic_DNA"/>
</dbReference>
<keyword evidence="1" id="KW-0472">Membrane</keyword>
<dbReference type="InterPro" id="IPR018580">
    <property type="entry name" value="Uncharacterised_YfhO"/>
</dbReference>
<feature type="transmembrane region" description="Helical" evidence="1">
    <location>
        <begin position="12"/>
        <end position="28"/>
    </location>
</feature>
<evidence type="ECO:0000313" key="2">
    <source>
        <dbReference type="EMBL" id="MFD1420847.1"/>
    </source>
</evidence>
<feature type="transmembrane region" description="Helical" evidence="1">
    <location>
        <begin position="183"/>
        <end position="210"/>
    </location>
</feature>
<dbReference type="PANTHER" id="PTHR38454:SF1">
    <property type="entry name" value="INTEGRAL MEMBRANE PROTEIN"/>
    <property type="match status" value="1"/>
</dbReference>
<keyword evidence="1" id="KW-0812">Transmembrane</keyword>
<proteinExistence type="predicted"/>
<feature type="transmembrane region" description="Helical" evidence="1">
    <location>
        <begin position="359"/>
        <end position="378"/>
    </location>
</feature>
<feature type="transmembrane region" description="Helical" evidence="1">
    <location>
        <begin position="298"/>
        <end position="318"/>
    </location>
</feature>